<feature type="domain" description="THAP-type" evidence="6">
    <location>
        <begin position="1"/>
        <end position="89"/>
    </location>
</feature>
<dbReference type="GO" id="GO:0008270">
    <property type="term" value="F:zinc ion binding"/>
    <property type="evidence" value="ECO:0007669"/>
    <property type="project" value="UniProtKB-KW"/>
</dbReference>
<dbReference type="SUPFAM" id="SSF57716">
    <property type="entry name" value="Glucocorticoid receptor-like (DNA-binding domain)"/>
    <property type="match status" value="1"/>
</dbReference>
<reference evidence="7" key="1">
    <citation type="journal article" date="2023" name="Insect Mol. Biol.">
        <title>Genome sequencing provides insights into the evolution of gene families encoding plant cell wall-degrading enzymes in longhorned beetles.</title>
        <authorList>
            <person name="Shin N.R."/>
            <person name="Okamura Y."/>
            <person name="Kirsch R."/>
            <person name="Pauchet Y."/>
        </authorList>
    </citation>
    <scope>NUCLEOTIDE SEQUENCE</scope>
    <source>
        <strain evidence="7">RBIC_L_NR</strain>
    </source>
</reference>
<evidence type="ECO:0000256" key="4">
    <source>
        <dbReference type="ARBA" id="ARBA00023125"/>
    </source>
</evidence>
<dbReference type="EMBL" id="JANEYF010004223">
    <property type="protein sequence ID" value="KAJ8931818.1"/>
    <property type="molecule type" value="Genomic_DNA"/>
</dbReference>
<gene>
    <name evidence="7" type="ORF">NQ314_015214</name>
</gene>
<protein>
    <recommendedName>
        <fullName evidence="6">THAP-type domain-containing protein</fullName>
    </recommendedName>
</protein>
<evidence type="ECO:0000256" key="3">
    <source>
        <dbReference type="ARBA" id="ARBA00022833"/>
    </source>
</evidence>
<keyword evidence="2 5" id="KW-0863">Zinc-finger</keyword>
<dbReference type="SMART" id="SM00980">
    <property type="entry name" value="THAP"/>
    <property type="match status" value="1"/>
</dbReference>
<accession>A0AAV8WZF1</accession>
<evidence type="ECO:0000313" key="7">
    <source>
        <dbReference type="EMBL" id="KAJ8931818.1"/>
    </source>
</evidence>
<keyword evidence="1" id="KW-0479">Metal-binding</keyword>
<sequence length="146" mass="16718">MPTMCCVLGCGSIALRDEVSFYRIPSIYNQRKQVDPLRVKRRQLWLQAIKRDDFTEAKFKHATVCSRHFVRKTAALKDQDDPDWVPSIDMGYPPEIKDLKVDIGLIVINFFVLVKFELSEEAAAKSQRSEATTAVSNEVIIQDEVE</sequence>
<evidence type="ECO:0000313" key="8">
    <source>
        <dbReference type="Proteomes" id="UP001162156"/>
    </source>
</evidence>
<name>A0AAV8WZF1_9CUCU</name>
<dbReference type="InterPro" id="IPR006612">
    <property type="entry name" value="THAP_Znf"/>
</dbReference>
<organism evidence="7 8">
    <name type="scientific">Rhamnusium bicolor</name>
    <dbReference type="NCBI Taxonomy" id="1586634"/>
    <lineage>
        <taxon>Eukaryota</taxon>
        <taxon>Metazoa</taxon>
        <taxon>Ecdysozoa</taxon>
        <taxon>Arthropoda</taxon>
        <taxon>Hexapoda</taxon>
        <taxon>Insecta</taxon>
        <taxon>Pterygota</taxon>
        <taxon>Neoptera</taxon>
        <taxon>Endopterygota</taxon>
        <taxon>Coleoptera</taxon>
        <taxon>Polyphaga</taxon>
        <taxon>Cucujiformia</taxon>
        <taxon>Chrysomeloidea</taxon>
        <taxon>Cerambycidae</taxon>
        <taxon>Lepturinae</taxon>
        <taxon>Rhagiini</taxon>
        <taxon>Rhamnusium</taxon>
    </lineage>
</organism>
<comment type="caution">
    <text evidence="7">The sequence shown here is derived from an EMBL/GenBank/DDBJ whole genome shotgun (WGS) entry which is preliminary data.</text>
</comment>
<dbReference type="PROSITE" id="PS50950">
    <property type="entry name" value="ZF_THAP"/>
    <property type="match status" value="1"/>
</dbReference>
<dbReference type="Pfam" id="PF05485">
    <property type="entry name" value="THAP"/>
    <property type="match status" value="1"/>
</dbReference>
<dbReference type="Proteomes" id="UP001162156">
    <property type="component" value="Unassembled WGS sequence"/>
</dbReference>
<dbReference type="AlphaFoldDB" id="A0AAV8WZF1"/>
<evidence type="ECO:0000256" key="1">
    <source>
        <dbReference type="ARBA" id="ARBA00022723"/>
    </source>
</evidence>
<evidence type="ECO:0000259" key="6">
    <source>
        <dbReference type="PROSITE" id="PS50950"/>
    </source>
</evidence>
<evidence type="ECO:0000256" key="5">
    <source>
        <dbReference type="PROSITE-ProRule" id="PRU00309"/>
    </source>
</evidence>
<dbReference type="GO" id="GO:0003677">
    <property type="term" value="F:DNA binding"/>
    <property type="evidence" value="ECO:0007669"/>
    <property type="project" value="UniProtKB-UniRule"/>
</dbReference>
<evidence type="ECO:0000256" key="2">
    <source>
        <dbReference type="ARBA" id="ARBA00022771"/>
    </source>
</evidence>
<keyword evidence="3" id="KW-0862">Zinc</keyword>
<keyword evidence="8" id="KW-1185">Reference proteome</keyword>
<proteinExistence type="predicted"/>
<keyword evidence="4 5" id="KW-0238">DNA-binding</keyword>